<dbReference type="Pfam" id="PF21810">
    <property type="entry name" value="DUF6880"/>
    <property type="match status" value="1"/>
</dbReference>
<keyword evidence="1" id="KW-0862">Zinc</keyword>
<feature type="domain" description="SWIM-type" evidence="2">
    <location>
        <begin position="49"/>
        <end position="86"/>
    </location>
</feature>
<evidence type="ECO:0000313" key="3">
    <source>
        <dbReference type="EMBL" id="ANZ38088.1"/>
    </source>
</evidence>
<dbReference type="PROSITE" id="PS50966">
    <property type="entry name" value="ZF_SWIM"/>
    <property type="match status" value="1"/>
</dbReference>
<sequence length="555" mass="61258">MVVTRSAVRKLADAKSFERGERYFAAGQVKRVTLNGSTVSATVDGTRTYRVRLDVTPTGLSGRCSCPYGMDGAFCKHCVAASLAWLEQGGEVAESRQKPLSDKRLRLFLRGCDQEWLIEQLMTAAKSDHLLRARLAAAAGHGDAFDDRDVRERLERAIHIHDFVDYAGAYGYFAHVGDALDEVEKLVHGGFADAAIILAEHALELLESSGELVDDSDGGLSDAIARAEEIHLAACEAGSPDPVELAERLLTRALDSAYEVFFDVLPDYEEVLGPAGVARLRELVEEAWQKLPSKKPNDYSGRRLVITHLMEQLAESAGGTNGLVEVLARDVSSAYDVLRIAERLCADGRDDEALTWLDRGLTDFDPDSRLRDLAAEIHVRAGRRNQAGEMLWANFTARPTLDSYRALRQVTAEDFPAWRERALAFLADAPPAAAPWSRGRSTLVEILLAEDEVGAAWQAAVDGGCTDGLWLRLARARAASHPADAIPVLLRAAEQAIELRNRDSYQVAARLLVETKALFTRCDRAEDFQEHMAAVRHDHRTKWALRQELDRARLP</sequence>
<evidence type="ECO:0000313" key="4">
    <source>
        <dbReference type="Proteomes" id="UP000093053"/>
    </source>
</evidence>
<dbReference type="InterPro" id="IPR049245">
    <property type="entry name" value="DUF6880"/>
</dbReference>
<organism evidence="3 4">
    <name type="scientific">Lentzea guizhouensis</name>
    <dbReference type="NCBI Taxonomy" id="1586287"/>
    <lineage>
        <taxon>Bacteria</taxon>
        <taxon>Bacillati</taxon>
        <taxon>Actinomycetota</taxon>
        <taxon>Actinomycetes</taxon>
        <taxon>Pseudonocardiales</taxon>
        <taxon>Pseudonocardiaceae</taxon>
        <taxon>Lentzea</taxon>
    </lineage>
</organism>
<evidence type="ECO:0000256" key="1">
    <source>
        <dbReference type="PROSITE-ProRule" id="PRU00325"/>
    </source>
</evidence>
<name>A0A1B2HK28_9PSEU</name>
<reference evidence="3 4" key="1">
    <citation type="submission" date="2016-07" db="EMBL/GenBank/DDBJ databases">
        <title>Complete genome sequence of the Lentzea guizhouensis DHS C013.</title>
        <authorList>
            <person name="Cao C."/>
        </authorList>
    </citation>
    <scope>NUCLEOTIDE SEQUENCE [LARGE SCALE GENOMIC DNA]</scope>
    <source>
        <strain evidence="3 4">DHS C013</strain>
    </source>
</reference>
<dbReference type="GO" id="GO:0008270">
    <property type="term" value="F:zinc ion binding"/>
    <property type="evidence" value="ECO:0007669"/>
    <property type="project" value="UniProtKB-KW"/>
</dbReference>
<dbReference type="STRING" id="1586287.BBK82_20500"/>
<dbReference type="AlphaFoldDB" id="A0A1B2HK28"/>
<accession>A0A1B2HK28</accession>
<protein>
    <recommendedName>
        <fullName evidence="2">SWIM-type domain-containing protein</fullName>
    </recommendedName>
</protein>
<keyword evidence="1" id="KW-0863">Zinc-finger</keyword>
<dbReference type="KEGG" id="led:BBK82_20500"/>
<dbReference type="InterPro" id="IPR007527">
    <property type="entry name" value="Znf_SWIM"/>
</dbReference>
<gene>
    <name evidence="3" type="ORF">BBK82_20500</name>
</gene>
<evidence type="ECO:0000259" key="2">
    <source>
        <dbReference type="PROSITE" id="PS50966"/>
    </source>
</evidence>
<keyword evidence="4" id="KW-1185">Reference proteome</keyword>
<dbReference type="EMBL" id="CP016793">
    <property type="protein sequence ID" value="ANZ38088.1"/>
    <property type="molecule type" value="Genomic_DNA"/>
</dbReference>
<proteinExistence type="predicted"/>
<dbReference type="Proteomes" id="UP000093053">
    <property type="component" value="Chromosome"/>
</dbReference>
<keyword evidence="1" id="KW-0479">Metal-binding</keyword>